<dbReference type="Proteomes" id="UP000310016">
    <property type="component" value="Unassembled WGS sequence"/>
</dbReference>
<reference evidence="1 2" key="1">
    <citation type="submission" date="2019-04" db="EMBL/GenBank/DDBJ databases">
        <title>Chitiniphilus eburnea sp. nov., a novel chitinolytic bacterium isolated from aquaculture sludge.</title>
        <authorList>
            <person name="Sheng M."/>
        </authorList>
    </citation>
    <scope>NUCLEOTIDE SEQUENCE [LARGE SCALE GENOMIC DNA]</scope>
    <source>
        <strain evidence="1 2">HX-2-15</strain>
    </source>
</reference>
<name>A0A4U0Q506_9NEIS</name>
<dbReference type="AlphaFoldDB" id="A0A4U0Q506"/>
<dbReference type="PROSITE" id="PS51257">
    <property type="entry name" value="PROKAR_LIPOPROTEIN"/>
    <property type="match status" value="1"/>
</dbReference>
<dbReference type="RefSeq" id="WP_136772196.1">
    <property type="nucleotide sequence ID" value="NZ_CP156074.1"/>
</dbReference>
<accession>A0A4U0Q506</accession>
<dbReference type="SUPFAM" id="SSF48452">
    <property type="entry name" value="TPR-like"/>
    <property type="match status" value="1"/>
</dbReference>
<comment type="caution">
    <text evidence="1">The sequence shown here is derived from an EMBL/GenBank/DDBJ whole genome shotgun (WGS) entry which is preliminary data.</text>
</comment>
<evidence type="ECO:0000313" key="2">
    <source>
        <dbReference type="Proteomes" id="UP000310016"/>
    </source>
</evidence>
<gene>
    <name evidence="1" type="ORF">FAZ21_05050</name>
</gene>
<sequence>MKHWMAVLAIGLVACASEPKVEKPVRLQTAESAMRAGNKAFAGERYRDAAMSWQDAFDAYRSIDDWAGQGEARLGLAQAFDRQGEAAAARNVLLGLPEQILFPQPLRARAAYQLALLAARDDATGAAERLQQARTLCAAPCALAPQLDNLAARLALPTAPAQAEALARGVLDGMPGAPAVERAHAARLIAEARLLANDAPTARDVLLQAIALDKEQGNSTFLGDDFALLIKVARALDDAALRAEAEARFASLCAAVRVAACKAP</sequence>
<dbReference type="EMBL" id="SUMF01000003">
    <property type="protein sequence ID" value="TJZ76145.1"/>
    <property type="molecule type" value="Genomic_DNA"/>
</dbReference>
<dbReference type="InterPro" id="IPR011990">
    <property type="entry name" value="TPR-like_helical_dom_sf"/>
</dbReference>
<protein>
    <recommendedName>
        <fullName evidence="3">Tetratricopeptide repeat protein</fullName>
    </recommendedName>
</protein>
<evidence type="ECO:0000313" key="1">
    <source>
        <dbReference type="EMBL" id="TJZ76145.1"/>
    </source>
</evidence>
<dbReference type="OrthoDB" id="8591279at2"/>
<proteinExistence type="predicted"/>
<organism evidence="1 2">
    <name type="scientific">Chitiniphilus eburneus</name>
    <dbReference type="NCBI Taxonomy" id="2571148"/>
    <lineage>
        <taxon>Bacteria</taxon>
        <taxon>Pseudomonadati</taxon>
        <taxon>Pseudomonadota</taxon>
        <taxon>Betaproteobacteria</taxon>
        <taxon>Neisseriales</taxon>
        <taxon>Chitinibacteraceae</taxon>
        <taxon>Chitiniphilus</taxon>
    </lineage>
</organism>
<keyword evidence="2" id="KW-1185">Reference proteome</keyword>
<evidence type="ECO:0008006" key="3">
    <source>
        <dbReference type="Google" id="ProtNLM"/>
    </source>
</evidence>